<accession>F6DRX2</accession>
<reference evidence="6" key="1">
    <citation type="submission" date="2011-05" db="EMBL/GenBank/DDBJ databases">
        <title>Complete sequence of Desulfotomaculum ruminis DSM 2154.</title>
        <authorList>
            <person name="Lucas S."/>
            <person name="Copeland A."/>
            <person name="Lapidus A."/>
            <person name="Cheng J.-F."/>
            <person name="Goodwin L."/>
            <person name="Pitluck S."/>
            <person name="Lu M."/>
            <person name="Detter J.C."/>
            <person name="Han C."/>
            <person name="Tapia R."/>
            <person name="Land M."/>
            <person name="Hauser L."/>
            <person name="Kyrpides N."/>
            <person name="Ivanova N."/>
            <person name="Mikhailova N."/>
            <person name="Pagani I."/>
            <person name="Stams A.J.M."/>
            <person name="Plugge C.M."/>
            <person name="Muyzer G."/>
            <person name="Kuever J."/>
            <person name="Parshina S.N."/>
            <person name="Ivanova A.E."/>
            <person name="Nazina T.N."/>
            <person name="Brambilla E."/>
            <person name="Spring S."/>
            <person name="Klenk H.-P."/>
            <person name="Woyke T."/>
        </authorList>
    </citation>
    <scope>NUCLEOTIDE SEQUENCE [LARGE SCALE GENOMIC DNA]</scope>
    <source>
        <strain evidence="6">ATCC 23193 / DSM 2154 / NCIB 8452 / DL</strain>
    </source>
</reference>
<evidence type="ECO:0000313" key="5">
    <source>
        <dbReference type="EMBL" id="AEG60996.1"/>
    </source>
</evidence>
<keyword evidence="6" id="KW-1185">Reference proteome</keyword>
<keyword evidence="4" id="KW-0472">Membrane</keyword>
<dbReference type="STRING" id="696281.Desru_2779"/>
<dbReference type="NCBIfam" id="TIGR01593">
    <property type="entry name" value="holin_tox_secr"/>
    <property type="match status" value="1"/>
</dbReference>
<dbReference type="KEGG" id="dru:Desru_2779"/>
<sequence>MIIVLVGIVVLDYINGVLAAGIEGKLSSSVGLRVGQEGINLLLVATAHLVDMAIGKGDMVRDGVTWCFIANEALSIIENAGRTGLVYVPPVLRQAVEVLRSKGGSPNA</sequence>
<dbReference type="GO" id="GO:0016020">
    <property type="term" value="C:membrane"/>
    <property type="evidence" value="ECO:0007669"/>
    <property type="project" value="UniProtKB-SubCell"/>
</dbReference>
<name>F6DRX2_DESRL</name>
<evidence type="ECO:0000256" key="3">
    <source>
        <dbReference type="ARBA" id="ARBA00022989"/>
    </source>
</evidence>
<evidence type="ECO:0000313" key="6">
    <source>
        <dbReference type="Proteomes" id="UP000009234"/>
    </source>
</evidence>
<comment type="subcellular location">
    <subcellularLocation>
        <location evidence="1">Membrane</location>
        <topology evidence="1">Multi-pass membrane protein</topology>
    </subcellularLocation>
</comment>
<organism evidence="5 6">
    <name type="scientific">Desulforamulus ruminis (strain ATCC 23193 / DSM 2154 / NCIMB 8452 / DL)</name>
    <name type="common">Desulfotomaculum ruminis</name>
    <dbReference type="NCBI Taxonomy" id="696281"/>
    <lineage>
        <taxon>Bacteria</taxon>
        <taxon>Bacillati</taxon>
        <taxon>Bacillota</taxon>
        <taxon>Clostridia</taxon>
        <taxon>Eubacteriales</taxon>
        <taxon>Peptococcaceae</taxon>
        <taxon>Desulforamulus</taxon>
    </lineage>
</organism>
<gene>
    <name evidence="5" type="ordered locus">Desru_2779</name>
</gene>
<proteinExistence type="predicted"/>
<dbReference type="Proteomes" id="UP000009234">
    <property type="component" value="Chromosome"/>
</dbReference>
<dbReference type="EMBL" id="CP002780">
    <property type="protein sequence ID" value="AEG60996.1"/>
    <property type="molecule type" value="Genomic_DNA"/>
</dbReference>
<reference evidence="5 6" key="2">
    <citation type="journal article" date="2012" name="Stand. Genomic Sci.">
        <title>Complete genome sequence of the sulfate-reducing firmicute Desulfotomaculum ruminis type strain (DL(T)).</title>
        <authorList>
            <person name="Spring S."/>
            <person name="Visser M."/>
            <person name="Lu M."/>
            <person name="Copeland A."/>
            <person name="Lapidus A."/>
            <person name="Lucas S."/>
            <person name="Cheng J.F."/>
            <person name="Han C."/>
            <person name="Tapia R."/>
            <person name="Goodwin L.A."/>
            <person name="Pitluck S."/>
            <person name="Ivanova N."/>
            <person name="Land M."/>
            <person name="Hauser L."/>
            <person name="Larimer F."/>
            <person name="Rohde M."/>
            <person name="Goker M."/>
            <person name="Detter J.C."/>
            <person name="Kyrpides N.C."/>
            <person name="Woyke T."/>
            <person name="Schaap P.J."/>
            <person name="Plugge C.M."/>
            <person name="Muyzer G."/>
            <person name="Kuever J."/>
            <person name="Pereira I.A."/>
            <person name="Parshina S.N."/>
            <person name="Bernier-Latmani R."/>
            <person name="Stams A.J."/>
            <person name="Klenk H.P."/>
        </authorList>
    </citation>
    <scope>NUCLEOTIDE SEQUENCE [LARGE SCALE GENOMIC DNA]</scope>
    <source>
        <strain evidence="6">ATCC 23193 / DSM 2154 / NCIB 8452 / DL</strain>
    </source>
</reference>
<evidence type="ECO:0000256" key="2">
    <source>
        <dbReference type="ARBA" id="ARBA00022692"/>
    </source>
</evidence>
<dbReference type="eggNOG" id="COG4824">
    <property type="taxonomic scope" value="Bacteria"/>
</dbReference>
<protein>
    <submittedName>
        <fullName evidence="5">Holin toxin secretion/phage lysis</fullName>
    </submittedName>
</protein>
<dbReference type="HOGENOM" id="CLU_125939_3_2_9"/>
<evidence type="ECO:0000256" key="4">
    <source>
        <dbReference type="ARBA" id="ARBA00023136"/>
    </source>
</evidence>
<dbReference type="InterPro" id="IPR006480">
    <property type="entry name" value="Phage_holin_4_1"/>
</dbReference>
<dbReference type="Pfam" id="PF05105">
    <property type="entry name" value="Phage_holin_4_1"/>
    <property type="match status" value="1"/>
</dbReference>
<dbReference type="AlphaFoldDB" id="F6DRX2"/>
<evidence type="ECO:0000256" key="1">
    <source>
        <dbReference type="ARBA" id="ARBA00004141"/>
    </source>
</evidence>
<keyword evidence="3" id="KW-1133">Transmembrane helix</keyword>
<keyword evidence="2" id="KW-0812">Transmembrane</keyword>